<organism evidence="4 5">
    <name type="scientific">Pelovirga terrestris</name>
    <dbReference type="NCBI Taxonomy" id="2771352"/>
    <lineage>
        <taxon>Bacteria</taxon>
        <taxon>Pseudomonadati</taxon>
        <taxon>Thermodesulfobacteriota</taxon>
        <taxon>Desulfuromonadia</taxon>
        <taxon>Geobacterales</taxon>
        <taxon>Geobacteraceae</taxon>
        <taxon>Pelovirga</taxon>
    </lineage>
</organism>
<dbReference type="InterPro" id="IPR007712">
    <property type="entry name" value="RelE/ParE_toxin"/>
</dbReference>
<dbReference type="PIRSF" id="PIRSF029218">
    <property type="entry name" value="ParE"/>
    <property type="match status" value="1"/>
</dbReference>
<comment type="similarity">
    <text evidence="1 3">Belongs to the RelE toxin family.</text>
</comment>
<dbReference type="AlphaFoldDB" id="A0A8J6R4L4"/>
<dbReference type="EMBL" id="JACWUN010000001">
    <property type="protein sequence ID" value="MBD1399324.1"/>
    <property type="molecule type" value="Genomic_DNA"/>
</dbReference>
<comment type="caution">
    <text evidence="4">The sequence shown here is derived from an EMBL/GenBank/DDBJ whole genome shotgun (WGS) entry which is preliminary data.</text>
</comment>
<evidence type="ECO:0000256" key="1">
    <source>
        <dbReference type="ARBA" id="ARBA00006226"/>
    </source>
</evidence>
<sequence>MPSPTYRLTPEAQADLIEIRRYTLQEWGIVQARKYISDLRKTMNLLAEAPSLGKLRPEVGTNVMSFPHVSHVVYYIVDEQQVVIFGVLHKTMVPLKHLMERREIY</sequence>
<protein>
    <recommendedName>
        <fullName evidence="3">Toxin</fullName>
    </recommendedName>
</protein>
<dbReference type="PANTHER" id="PTHR33755">
    <property type="entry name" value="TOXIN PARE1-RELATED"/>
    <property type="match status" value="1"/>
</dbReference>
<accession>A0A8J6R4L4</accession>
<evidence type="ECO:0000256" key="2">
    <source>
        <dbReference type="ARBA" id="ARBA00022649"/>
    </source>
</evidence>
<dbReference type="InterPro" id="IPR028344">
    <property type="entry name" value="ParE1/4"/>
</dbReference>
<dbReference type="InterPro" id="IPR051803">
    <property type="entry name" value="TA_system_RelE-like_toxin"/>
</dbReference>
<proteinExistence type="inferred from homology"/>
<keyword evidence="5" id="KW-1185">Reference proteome</keyword>
<evidence type="ECO:0000313" key="5">
    <source>
        <dbReference type="Proteomes" id="UP000632828"/>
    </source>
</evidence>
<evidence type="ECO:0000256" key="3">
    <source>
        <dbReference type="PIRNR" id="PIRNR029218"/>
    </source>
</evidence>
<dbReference type="RefSeq" id="WP_191153639.1">
    <property type="nucleotide sequence ID" value="NZ_JACWUN010000001.1"/>
</dbReference>
<dbReference type="InterPro" id="IPR035093">
    <property type="entry name" value="RelE/ParE_toxin_dom_sf"/>
</dbReference>
<gene>
    <name evidence="4" type="ORF">ICT70_01415</name>
</gene>
<dbReference type="Gene3D" id="3.30.2310.20">
    <property type="entry name" value="RelE-like"/>
    <property type="match status" value="1"/>
</dbReference>
<dbReference type="Pfam" id="PF05016">
    <property type="entry name" value="ParE_toxin"/>
    <property type="match status" value="1"/>
</dbReference>
<evidence type="ECO:0000313" key="4">
    <source>
        <dbReference type="EMBL" id="MBD1399324.1"/>
    </source>
</evidence>
<keyword evidence="2" id="KW-1277">Toxin-antitoxin system</keyword>
<name>A0A8J6R4L4_9BACT</name>
<reference evidence="4" key="1">
    <citation type="submission" date="2020-09" db="EMBL/GenBank/DDBJ databases">
        <title>Pelobacter alkaliphilus sp. nov., a novel anaerobic arsenate-reducing bacterium from terrestrial mud volcano.</title>
        <authorList>
            <person name="Khomyakova M.A."/>
            <person name="Merkel A.Y."/>
            <person name="Slobodkin A.I."/>
        </authorList>
    </citation>
    <scope>NUCLEOTIDE SEQUENCE</scope>
    <source>
        <strain evidence="4">M08fum</strain>
    </source>
</reference>
<dbReference type="Proteomes" id="UP000632828">
    <property type="component" value="Unassembled WGS sequence"/>
</dbReference>
<dbReference type="PANTHER" id="PTHR33755:SF9">
    <property type="entry name" value="TOXIN PARE1"/>
    <property type="match status" value="1"/>
</dbReference>